<dbReference type="GO" id="GO:0046872">
    <property type="term" value="F:metal ion binding"/>
    <property type="evidence" value="ECO:0007669"/>
    <property type="project" value="UniProtKB-KW"/>
</dbReference>
<evidence type="ECO:0000313" key="9">
    <source>
        <dbReference type="Proteomes" id="UP000182057"/>
    </source>
</evidence>
<evidence type="ECO:0000259" key="7">
    <source>
        <dbReference type="PROSITE" id="PS51918"/>
    </source>
</evidence>
<keyword evidence="5" id="KW-0408">Iron</keyword>
<keyword evidence="8" id="KW-0560">Oxidoreductase</keyword>
<evidence type="ECO:0000256" key="3">
    <source>
        <dbReference type="ARBA" id="ARBA00022691"/>
    </source>
</evidence>
<evidence type="ECO:0000256" key="6">
    <source>
        <dbReference type="ARBA" id="ARBA00023014"/>
    </source>
</evidence>
<dbReference type="PROSITE" id="PS01305">
    <property type="entry name" value="MOAA_NIFB_PQQE"/>
    <property type="match status" value="1"/>
</dbReference>
<dbReference type="InterPro" id="IPR023867">
    <property type="entry name" value="Sulphatase_maturase_rSAM"/>
</dbReference>
<dbReference type="Pfam" id="PF04055">
    <property type="entry name" value="Radical_SAM"/>
    <property type="match status" value="1"/>
</dbReference>
<dbReference type="OMA" id="YLWEREN"/>
<dbReference type="RefSeq" id="WP_014223578.1">
    <property type="nucleotide sequence ID" value="NZ_FMML01000003.1"/>
</dbReference>
<dbReference type="PANTHER" id="PTHR43273:SF8">
    <property type="entry name" value="RADICAL SAM DOMAIN PROTEIN"/>
    <property type="match status" value="1"/>
</dbReference>
<evidence type="ECO:0000313" key="8">
    <source>
        <dbReference type="EMBL" id="SCQ17679.1"/>
    </source>
</evidence>
<dbReference type="AlphaFoldDB" id="A0A1D3UBI5"/>
<dbReference type="SFLD" id="SFLDG01384">
    <property type="entry name" value="thioether_bond_formation_requi"/>
    <property type="match status" value="1"/>
</dbReference>
<evidence type="ECO:0000256" key="2">
    <source>
        <dbReference type="ARBA" id="ARBA00022485"/>
    </source>
</evidence>
<dbReference type="EC" id="1.8.98.-" evidence="8"/>
<dbReference type="GO" id="GO:0051539">
    <property type="term" value="F:4 iron, 4 sulfur cluster binding"/>
    <property type="evidence" value="ECO:0007669"/>
    <property type="project" value="UniProtKB-KW"/>
</dbReference>
<dbReference type="InterPro" id="IPR013785">
    <property type="entry name" value="Aldolase_TIM"/>
</dbReference>
<dbReference type="SFLD" id="SFLDG01067">
    <property type="entry name" value="SPASM/twitch_domain_containing"/>
    <property type="match status" value="1"/>
</dbReference>
<dbReference type="Gene3D" id="3.20.20.70">
    <property type="entry name" value="Aldolase class I"/>
    <property type="match status" value="1"/>
</dbReference>
<accession>A0A1D3UBI5</accession>
<feature type="domain" description="Radical SAM core" evidence="7">
    <location>
        <begin position="87"/>
        <end position="310"/>
    </location>
</feature>
<dbReference type="PROSITE" id="PS51918">
    <property type="entry name" value="RADICAL_SAM"/>
    <property type="match status" value="1"/>
</dbReference>
<keyword evidence="4" id="KW-0479">Metal-binding</keyword>
<dbReference type="SUPFAM" id="SSF102114">
    <property type="entry name" value="Radical SAM enzymes"/>
    <property type="match status" value="1"/>
</dbReference>
<name>A0A1D3UBI5_TANFO</name>
<organism evidence="8 9">
    <name type="scientific">Tannerella forsythia</name>
    <name type="common">Bacteroides forsythus</name>
    <dbReference type="NCBI Taxonomy" id="28112"/>
    <lineage>
        <taxon>Bacteria</taxon>
        <taxon>Pseudomonadati</taxon>
        <taxon>Bacteroidota</taxon>
        <taxon>Bacteroidia</taxon>
        <taxon>Bacteroidales</taxon>
        <taxon>Tannerellaceae</taxon>
        <taxon>Tannerella</taxon>
    </lineage>
</organism>
<sequence length="486" mass="57086">MKEICSFQLQNRNTYLFVNRGDFKYVMAVHPKMIRYLFGDEIKTKGCADTSDDIYYKRKAEYIKSKLPDENHSFSGRIHPSQVEEAFLNVNQIVFEVTDRCNLNCTYCGYGGLYGNYDKRESGLLKIEDIAPLFSFLDNLQQKKNKSINDIIYISFYGGEPLLNMTFIKNVVSYIRNHRKDEHKYEFSMTTNAVLLHKYMDYLAANKVHLLISLDGDEKNNSYRVTKSGLNSFKSIVENIDLLQSNHPEYFKDFVNFNAVLHNRNSVEDIYNYIYTRYKKISRIGELNNTGILPEKREEFERMYRNTSESLYQSENYTRLEHEFFTLVPSYYNACNFLHTYNLGVINTYNDFFSSHKKKNFIPTGTCMPFSKKIFVTVNGKILPCERIGHNYTLGQLSKAGVDIDFEKIALKYNSYYDKLNKQCSKCYQLGACYQCIFNIDDMENNPICHGFMNKKNFVSFLATNMIFFESHPLDYYRIMEEVVLK</sequence>
<dbReference type="GeneID" id="34757528"/>
<comment type="cofactor">
    <cofactor evidence="1">
        <name>[4Fe-4S] cluster</name>
        <dbReference type="ChEBI" id="CHEBI:49883"/>
    </cofactor>
</comment>
<dbReference type="InterPro" id="IPR007197">
    <property type="entry name" value="rSAM"/>
</dbReference>
<evidence type="ECO:0000256" key="1">
    <source>
        <dbReference type="ARBA" id="ARBA00001966"/>
    </source>
</evidence>
<dbReference type="SFLD" id="SFLDS00029">
    <property type="entry name" value="Radical_SAM"/>
    <property type="match status" value="1"/>
</dbReference>
<dbReference type="GO" id="GO:0016491">
    <property type="term" value="F:oxidoreductase activity"/>
    <property type="evidence" value="ECO:0007669"/>
    <property type="project" value="UniProtKB-KW"/>
</dbReference>
<keyword evidence="2" id="KW-0004">4Fe-4S</keyword>
<gene>
    <name evidence="8" type="ORF">TFUB20_00076</name>
</gene>
<keyword evidence="3" id="KW-0949">S-adenosyl-L-methionine</keyword>
<dbReference type="SFLD" id="SFLDG01386">
    <property type="entry name" value="main_SPASM_domain-containing"/>
    <property type="match status" value="1"/>
</dbReference>
<proteinExistence type="predicted"/>
<dbReference type="InterPro" id="IPR058240">
    <property type="entry name" value="rSAM_sf"/>
</dbReference>
<evidence type="ECO:0000256" key="4">
    <source>
        <dbReference type="ARBA" id="ARBA00022723"/>
    </source>
</evidence>
<dbReference type="NCBIfam" id="TIGR04148">
    <property type="entry name" value="GG_samocin_CFB"/>
    <property type="match status" value="1"/>
</dbReference>
<dbReference type="InterPro" id="IPR026407">
    <property type="entry name" value="SAM_GG-Bacter"/>
</dbReference>
<dbReference type="PANTHER" id="PTHR43273">
    <property type="entry name" value="ANAEROBIC SULFATASE-MATURATING ENZYME HOMOLOG ASLB-RELATED"/>
    <property type="match status" value="1"/>
</dbReference>
<dbReference type="CDD" id="cd01335">
    <property type="entry name" value="Radical_SAM"/>
    <property type="match status" value="1"/>
</dbReference>
<reference evidence="8 9" key="1">
    <citation type="submission" date="2016-09" db="EMBL/GenBank/DDBJ databases">
        <authorList>
            <person name="Capua I."/>
            <person name="De Benedictis P."/>
            <person name="Joannis T."/>
            <person name="Lombin L.H."/>
            <person name="Cattoli G."/>
        </authorList>
    </citation>
    <scope>NUCLEOTIDE SEQUENCE [LARGE SCALE GENOMIC DNA]</scope>
    <source>
        <strain evidence="8 9">UB20</strain>
    </source>
</reference>
<dbReference type="InterPro" id="IPR000385">
    <property type="entry name" value="MoaA_NifB_PqqE_Fe-S-bd_CS"/>
</dbReference>
<keyword evidence="6" id="KW-0411">Iron-sulfur</keyword>
<dbReference type="EMBL" id="FMMM01000012">
    <property type="protein sequence ID" value="SCQ17679.1"/>
    <property type="molecule type" value="Genomic_DNA"/>
</dbReference>
<protein>
    <submittedName>
        <fullName evidence="8">Anaerobic sulfatase-maturating enzyme</fullName>
        <ecNumber evidence="8">1.8.98.-</ecNumber>
    </submittedName>
</protein>
<evidence type="ECO:0000256" key="5">
    <source>
        <dbReference type="ARBA" id="ARBA00023004"/>
    </source>
</evidence>
<dbReference type="Proteomes" id="UP000182057">
    <property type="component" value="Unassembled WGS sequence"/>
</dbReference>